<proteinExistence type="predicted"/>
<dbReference type="InterPro" id="IPR029068">
    <property type="entry name" value="Glyas_Bleomycin-R_OHBP_Dase"/>
</dbReference>
<comment type="caution">
    <text evidence="2">The sequence shown here is derived from an EMBL/GenBank/DDBJ whole genome shotgun (WGS) entry which is preliminary data.</text>
</comment>
<reference evidence="3" key="1">
    <citation type="journal article" date="2019" name="Int. J. Syst. Evol. Microbiol.">
        <title>The Global Catalogue of Microorganisms (GCM) 10K type strain sequencing project: providing services to taxonomists for standard genome sequencing and annotation.</title>
        <authorList>
            <consortium name="The Broad Institute Genomics Platform"/>
            <consortium name="The Broad Institute Genome Sequencing Center for Infectious Disease"/>
            <person name="Wu L."/>
            <person name="Ma J."/>
        </authorList>
    </citation>
    <scope>NUCLEOTIDE SEQUENCE [LARGE SCALE GENOMIC DNA]</scope>
    <source>
        <strain evidence="3">KCTC 42248</strain>
    </source>
</reference>
<organism evidence="2 3">
    <name type="scientific">Sphingobacterium corticis</name>
    <dbReference type="NCBI Taxonomy" id="1812823"/>
    <lineage>
        <taxon>Bacteria</taxon>
        <taxon>Pseudomonadati</taxon>
        <taxon>Bacteroidota</taxon>
        <taxon>Sphingobacteriia</taxon>
        <taxon>Sphingobacteriales</taxon>
        <taxon>Sphingobacteriaceae</taxon>
        <taxon>Sphingobacterium</taxon>
    </lineage>
</organism>
<gene>
    <name evidence="2" type="ORF">ACFSQ3_09495</name>
</gene>
<protein>
    <submittedName>
        <fullName evidence="2">VOC family protein</fullName>
    </submittedName>
</protein>
<dbReference type="RefSeq" id="WP_380869312.1">
    <property type="nucleotide sequence ID" value="NZ_JBHUMA010000006.1"/>
</dbReference>
<sequence>MNKINEKQDEQGAIIHAVAKIGDAMINLFDSKENWAPTPTFLNLYVSDVEQAYNNAIAFGAKSVTDITTLWFGEKVCRILDPFGNLWWLNERVKEVDFTNMETVQHRATTPEAIAGIAYIQSSLNDAMLAQKDFFERK</sequence>
<dbReference type="EMBL" id="JBHUMA010000006">
    <property type="protein sequence ID" value="MFD2599186.1"/>
    <property type="molecule type" value="Genomic_DNA"/>
</dbReference>
<keyword evidence="3" id="KW-1185">Reference proteome</keyword>
<accession>A0ABW5NKE8</accession>
<dbReference type="Gene3D" id="3.10.180.10">
    <property type="entry name" value="2,3-Dihydroxybiphenyl 1,2-Dioxygenase, domain 1"/>
    <property type="match status" value="1"/>
</dbReference>
<evidence type="ECO:0000259" key="1">
    <source>
        <dbReference type="Pfam" id="PF00903"/>
    </source>
</evidence>
<dbReference type="Proteomes" id="UP001597393">
    <property type="component" value="Unassembled WGS sequence"/>
</dbReference>
<dbReference type="PANTHER" id="PTHR34109:SF1">
    <property type="entry name" value="VOC DOMAIN-CONTAINING PROTEIN"/>
    <property type="match status" value="1"/>
</dbReference>
<feature type="domain" description="Glyoxalase/fosfomycin resistance/dioxygenase" evidence="1">
    <location>
        <begin position="8"/>
        <end position="89"/>
    </location>
</feature>
<evidence type="ECO:0000313" key="2">
    <source>
        <dbReference type="EMBL" id="MFD2599186.1"/>
    </source>
</evidence>
<dbReference type="Pfam" id="PF00903">
    <property type="entry name" value="Glyoxalase"/>
    <property type="match status" value="1"/>
</dbReference>
<dbReference type="InterPro" id="IPR004360">
    <property type="entry name" value="Glyas_Fos-R_dOase_dom"/>
</dbReference>
<dbReference type="PANTHER" id="PTHR34109">
    <property type="entry name" value="BNAUNNG04460D PROTEIN-RELATED"/>
    <property type="match status" value="1"/>
</dbReference>
<dbReference type="SUPFAM" id="SSF54593">
    <property type="entry name" value="Glyoxalase/Bleomycin resistance protein/Dihydroxybiphenyl dioxygenase"/>
    <property type="match status" value="1"/>
</dbReference>
<evidence type="ECO:0000313" key="3">
    <source>
        <dbReference type="Proteomes" id="UP001597393"/>
    </source>
</evidence>
<name>A0ABW5NKE8_9SPHI</name>